<dbReference type="RefSeq" id="WP_345824858.1">
    <property type="nucleotide sequence ID" value="NZ_JBDIML010000003.1"/>
</dbReference>
<name>A0ABU9XGH4_9BACI</name>
<dbReference type="Gene3D" id="3.30.70.100">
    <property type="match status" value="1"/>
</dbReference>
<proteinExistence type="predicted"/>
<dbReference type="Proteomes" id="UP001444625">
    <property type="component" value="Unassembled WGS sequence"/>
</dbReference>
<evidence type="ECO:0000313" key="2">
    <source>
        <dbReference type="Proteomes" id="UP001444625"/>
    </source>
</evidence>
<sequence length="69" mass="8161">MQEQTFYIKEAFSEPYIQRLEQVLNDVIGVERVLVDTADGEVKIEFNQKEISMERIAMTLMEHDFTILH</sequence>
<reference evidence="1 2" key="1">
    <citation type="submission" date="2024-05" db="EMBL/GenBank/DDBJ databases">
        <authorList>
            <person name="Haq I."/>
            <person name="Ullah Z."/>
            <person name="Ahmad R."/>
            <person name="Li M."/>
            <person name="Tong Y."/>
        </authorList>
    </citation>
    <scope>NUCLEOTIDE SEQUENCE [LARGE SCALE GENOMIC DNA]</scope>
    <source>
        <strain evidence="1 2">16A2E</strain>
    </source>
</reference>
<comment type="caution">
    <text evidence="1">The sequence shown here is derived from an EMBL/GenBank/DDBJ whole genome shotgun (WGS) entry which is preliminary data.</text>
</comment>
<organism evidence="1 2">
    <name type="scientific">Ornithinibacillus xuwenensis</name>
    <dbReference type="NCBI Taxonomy" id="3144668"/>
    <lineage>
        <taxon>Bacteria</taxon>
        <taxon>Bacillati</taxon>
        <taxon>Bacillota</taxon>
        <taxon>Bacilli</taxon>
        <taxon>Bacillales</taxon>
        <taxon>Bacillaceae</taxon>
        <taxon>Ornithinibacillus</taxon>
    </lineage>
</organism>
<protein>
    <recommendedName>
        <fullName evidence="3">HMA domain-containing protein</fullName>
    </recommendedName>
</protein>
<accession>A0ABU9XGH4</accession>
<evidence type="ECO:0000313" key="1">
    <source>
        <dbReference type="EMBL" id="MEN2767379.1"/>
    </source>
</evidence>
<gene>
    <name evidence="1" type="ORF">ABC228_09275</name>
</gene>
<dbReference type="EMBL" id="JBDIML010000003">
    <property type="protein sequence ID" value="MEN2767379.1"/>
    <property type="molecule type" value="Genomic_DNA"/>
</dbReference>
<dbReference type="SUPFAM" id="SSF55008">
    <property type="entry name" value="HMA, heavy metal-associated domain"/>
    <property type="match status" value="1"/>
</dbReference>
<keyword evidence="2" id="KW-1185">Reference proteome</keyword>
<dbReference type="InterPro" id="IPR036163">
    <property type="entry name" value="HMA_dom_sf"/>
</dbReference>
<evidence type="ECO:0008006" key="3">
    <source>
        <dbReference type="Google" id="ProtNLM"/>
    </source>
</evidence>